<proteinExistence type="predicted"/>
<feature type="compositionally biased region" description="Low complexity" evidence="1">
    <location>
        <begin position="33"/>
        <end position="45"/>
    </location>
</feature>
<accession>A0A4Y9XZ96</accession>
<protein>
    <submittedName>
        <fullName evidence="2">Uncharacterized protein</fullName>
    </submittedName>
</protein>
<dbReference type="AlphaFoldDB" id="A0A4Y9XZ96"/>
<evidence type="ECO:0000313" key="2">
    <source>
        <dbReference type="EMBL" id="TFY55008.1"/>
    </source>
</evidence>
<reference evidence="2 3" key="1">
    <citation type="submission" date="2019-02" db="EMBL/GenBank/DDBJ databases">
        <title>Genome sequencing of the rare red list fungi Dentipellis fragilis.</title>
        <authorList>
            <person name="Buettner E."/>
            <person name="Kellner H."/>
        </authorList>
    </citation>
    <scope>NUCLEOTIDE SEQUENCE [LARGE SCALE GENOMIC DNA]</scope>
    <source>
        <strain evidence="2 3">DSM 105465</strain>
    </source>
</reference>
<gene>
    <name evidence="2" type="ORF">EVG20_g9474</name>
</gene>
<dbReference type="Proteomes" id="UP000298327">
    <property type="component" value="Unassembled WGS sequence"/>
</dbReference>
<evidence type="ECO:0000313" key="3">
    <source>
        <dbReference type="Proteomes" id="UP000298327"/>
    </source>
</evidence>
<name>A0A4Y9XZ96_9AGAM</name>
<feature type="region of interest" description="Disordered" evidence="1">
    <location>
        <begin position="24"/>
        <end position="46"/>
    </location>
</feature>
<comment type="caution">
    <text evidence="2">The sequence shown here is derived from an EMBL/GenBank/DDBJ whole genome shotgun (WGS) entry which is preliminary data.</text>
</comment>
<organism evidence="2 3">
    <name type="scientific">Dentipellis fragilis</name>
    <dbReference type="NCBI Taxonomy" id="205917"/>
    <lineage>
        <taxon>Eukaryota</taxon>
        <taxon>Fungi</taxon>
        <taxon>Dikarya</taxon>
        <taxon>Basidiomycota</taxon>
        <taxon>Agaricomycotina</taxon>
        <taxon>Agaricomycetes</taxon>
        <taxon>Russulales</taxon>
        <taxon>Hericiaceae</taxon>
        <taxon>Dentipellis</taxon>
    </lineage>
</organism>
<keyword evidence="3" id="KW-1185">Reference proteome</keyword>
<evidence type="ECO:0000256" key="1">
    <source>
        <dbReference type="SAM" id="MobiDB-lite"/>
    </source>
</evidence>
<sequence length="231" mass="24796">MSSALRLYHPRPDASCIAATVVPSEPPGPAKCSSSPDPSARAAPSLLRPHNTIPGLRAHQLRTADASSPAQVPGTLDSLFVMELFVLCCPMRPLTQDSLRLELDMSALVLFLVICPMCSAPGDVLSRYSKTVLGLVGSNFCPYVSHEYDVLNVTLDTSASLEPRIPHVIAVSRQLELDLGGLAHSSFPIIDAPKARGILQASCMHKRKHTRSVFALSMSTSPFRGHCSLAE</sequence>
<dbReference type="EMBL" id="SEOQ01000962">
    <property type="protein sequence ID" value="TFY55008.1"/>
    <property type="molecule type" value="Genomic_DNA"/>
</dbReference>